<dbReference type="NCBIfam" id="TIGR03156">
    <property type="entry name" value="GTP_HflX"/>
    <property type="match status" value="1"/>
</dbReference>
<dbReference type="CDD" id="cd01878">
    <property type="entry name" value="HflX"/>
    <property type="match status" value="1"/>
</dbReference>
<dbReference type="Gene3D" id="6.10.250.2860">
    <property type="match status" value="1"/>
</dbReference>
<keyword evidence="3" id="KW-0479">Metal-binding</keyword>
<dbReference type="AlphaFoldDB" id="A0A382H090"/>
<evidence type="ECO:0000256" key="4">
    <source>
        <dbReference type="ARBA" id="ARBA00022741"/>
    </source>
</evidence>
<keyword evidence="4" id="KW-0547">Nucleotide-binding</keyword>
<name>A0A382H090_9ZZZZ</name>
<accession>A0A382H090</accession>
<dbReference type="GO" id="GO:0005737">
    <property type="term" value="C:cytoplasm"/>
    <property type="evidence" value="ECO:0007669"/>
    <property type="project" value="UniProtKB-SubCell"/>
</dbReference>
<evidence type="ECO:0000256" key="6">
    <source>
        <dbReference type="ARBA" id="ARBA00023134"/>
    </source>
</evidence>
<dbReference type="PANTHER" id="PTHR10229">
    <property type="entry name" value="GTP-BINDING PROTEIN HFLX"/>
    <property type="match status" value="1"/>
</dbReference>
<dbReference type="EMBL" id="UINC01058368">
    <property type="protein sequence ID" value="SVB80545.1"/>
    <property type="molecule type" value="Genomic_DNA"/>
</dbReference>
<keyword evidence="5" id="KW-0460">Magnesium</keyword>
<protein>
    <recommendedName>
        <fullName evidence="7">Hflx-type G domain-containing protein</fullName>
    </recommendedName>
</protein>
<dbReference type="GO" id="GO:0005525">
    <property type="term" value="F:GTP binding"/>
    <property type="evidence" value="ECO:0007669"/>
    <property type="project" value="UniProtKB-KW"/>
</dbReference>
<reference evidence="8" key="1">
    <citation type="submission" date="2018-05" db="EMBL/GenBank/DDBJ databases">
        <authorList>
            <person name="Lanie J.A."/>
            <person name="Ng W.-L."/>
            <person name="Kazmierczak K.M."/>
            <person name="Andrzejewski T.M."/>
            <person name="Davidsen T.M."/>
            <person name="Wayne K.J."/>
            <person name="Tettelin H."/>
            <person name="Glass J.I."/>
            <person name="Rusch D."/>
            <person name="Podicherti R."/>
            <person name="Tsui H.-C.T."/>
            <person name="Winkler M.E."/>
        </authorList>
    </citation>
    <scope>NUCLEOTIDE SEQUENCE</scope>
</reference>
<keyword evidence="2" id="KW-0963">Cytoplasm</keyword>
<dbReference type="HAMAP" id="MF_00900">
    <property type="entry name" value="GTPase_HflX"/>
    <property type="match status" value="1"/>
</dbReference>
<comment type="subcellular location">
    <subcellularLocation>
        <location evidence="1">Cytoplasm</location>
    </subcellularLocation>
</comment>
<evidence type="ECO:0000256" key="1">
    <source>
        <dbReference type="ARBA" id="ARBA00004496"/>
    </source>
</evidence>
<dbReference type="PIRSF" id="PIRSF006809">
    <property type="entry name" value="GTP-binding_hflX_prd"/>
    <property type="match status" value="1"/>
</dbReference>
<dbReference type="Pfam" id="PF01926">
    <property type="entry name" value="MMR_HSR1"/>
    <property type="match status" value="1"/>
</dbReference>
<dbReference type="GO" id="GO:0043022">
    <property type="term" value="F:ribosome binding"/>
    <property type="evidence" value="ECO:0007669"/>
    <property type="project" value="TreeGrafter"/>
</dbReference>
<dbReference type="InterPro" id="IPR032305">
    <property type="entry name" value="GTP-bd_M"/>
</dbReference>
<dbReference type="InterPro" id="IPR025121">
    <property type="entry name" value="GTPase_HflX_N"/>
</dbReference>
<evidence type="ECO:0000256" key="2">
    <source>
        <dbReference type="ARBA" id="ARBA00022490"/>
    </source>
</evidence>
<dbReference type="InterPro" id="IPR030394">
    <property type="entry name" value="G_HFLX_dom"/>
</dbReference>
<dbReference type="InterPro" id="IPR042108">
    <property type="entry name" value="GTPase_HflX_N_sf"/>
</dbReference>
<organism evidence="8">
    <name type="scientific">marine metagenome</name>
    <dbReference type="NCBI Taxonomy" id="408172"/>
    <lineage>
        <taxon>unclassified sequences</taxon>
        <taxon>metagenomes</taxon>
        <taxon>ecological metagenomes</taxon>
    </lineage>
</organism>
<dbReference type="PROSITE" id="PS51705">
    <property type="entry name" value="G_HFLX"/>
    <property type="match status" value="1"/>
</dbReference>
<proteinExistence type="inferred from homology"/>
<dbReference type="InterPro" id="IPR027417">
    <property type="entry name" value="P-loop_NTPase"/>
</dbReference>
<sequence length="422" mass="46786">MPAPPERVVLVHQSKRRSITSLEFAELEGLALAAGADVVARVTAVRRVPHPATFVGSGKATEIARSVQSNNADLVILDQAATPVQERNLESVVECRVIDRARLILDIFALRARTSEGKLQVELAQLTHLATRLVRGWTHLERQRGGIGLRGPGETQLETDRRLIGKRIRSLRSRISKVRSQRQLRRTRREKQSVPTVTLVGYTNSGKTSIFNKLTGSGALVADQLFATLDPMMRKLELDDFGWVILSDTVGFVSGLPHALVDAFHSTLEEVTSSRLLLHVIDSSQTDVEGQIRHVEGVLSEIGADQVPRLNVYNKTDLESEDGFGIPSRAHFERGVRVSARTGDGIDQLCLIISQFLGQERVQRTLRIPPGCGRLRARTYQIAQVTREDIDEEGNWWLQVVVDDATVGKLAAQDQFHSGLWS</sequence>
<keyword evidence="6" id="KW-0342">GTP-binding</keyword>
<dbReference type="SUPFAM" id="SSF52540">
    <property type="entry name" value="P-loop containing nucleoside triphosphate hydrolases"/>
    <property type="match status" value="1"/>
</dbReference>
<dbReference type="FunFam" id="3.40.50.11060:FF:000001">
    <property type="entry name" value="GTPase HflX"/>
    <property type="match status" value="1"/>
</dbReference>
<dbReference type="InterPro" id="IPR006073">
    <property type="entry name" value="GTP-bd"/>
</dbReference>
<dbReference type="InterPro" id="IPR016496">
    <property type="entry name" value="GTPase_HflX"/>
</dbReference>
<dbReference type="Pfam" id="PF16360">
    <property type="entry name" value="GTP-bdg_M"/>
    <property type="match status" value="1"/>
</dbReference>
<dbReference type="Gene3D" id="3.40.50.11060">
    <property type="entry name" value="GTPase HflX, N-terminal domain"/>
    <property type="match status" value="1"/>
</dbReference>
<dbReference type="Gene3D" id="3.40.50.300">
    <property type="entry name" value="P-loop containing nucleotide triphosphate hydrolases"/>
    <property type="match status" value="1"/>
</dbReference>
<dbReference type="PRINTS" id="PR00326">
    <property type="entry name" value="GTP1OBG"/>
</dbReference>
<dbReference type="PANTHER" id="PTHR10229:SF0">
    <property type="entry name" value="GTP-BINDING PROTEIN 6-RELATED"/>
    <property type="match status" value="1"/>
</dbReference>
<dbReference type="NCBIfam" id="NF008280">
    <property type="entry name" value="PRK11058.1"/>
    <property type="match status" value="1"/>
</dbReference>
<dbReference type="InterPro" id="IPR035647">
    <property type="entry name" value="EFG_III/V"/>
</dbReference>
<dbReference type="Pfam" id="PF13167">
    <property type="entry name" value="GTP-bdg_N"/>
    <property type="match status" value="1"/>
</dbReference>
<evidence type="ECO:0000256" key="3">
    <source>
        <dbReference type="ARBA" id="ARBA00022723"/>
    </source>
</evidence>
<gene>
    <name evidence="8" type="ORF">METZ01_LOCUS233399</name>
</gene>
<feature type="domain" description="Hflx-type G" evidence="7">
    <location>
        <begin position="195"/>
        <end position="360"/>
    </location>
</feature>
<dbReference type="GO" id="GO:0046872">
    <property type="term" value="F:metal ion binding"/>
    <property type="evidence" value="ECO:0007669"/>
    <property type="project" value="UniProtKB-KW"/>
</dbReference>
<evidence type="ECO:0000256" key="5">
    <source>
        <dbReference type="ARBA" id="ARBA00022842"/>
    </source>
</evidence>
<dbReference type="SUPFAM" id="SSF54980">
    <property type="entry name" value="EF-G C-terminal domain-like"/>
    <property type="match status" value="1"/>
</dbReference>
<evidence type="ECO:0000259" key="7">
    <source>
        <dbReference type="PROSITE" id="PS51705"/>
    </source>
</evidence>
<evidence type="ECO:0000313" key="8">
    <source>
        <dbReference type="EMBL" id="SVB80545.1"/>
    </source>
</evidence>